<dbReference type="Proteomes" id="UP000237684">
    <property type="component" value="Unassembled WGS sequence"/>
</dbReference>
<comment type="caution">
    <text evidence="18">The sequence shown here is derived from an EMBL/GenBank/DDBJ whole genome shotgun (WGS) entry which is preliminary data.</text>
</comment>
<evidence type="ECO:0000313" key="18">
    <source>
        <dbReference type="EMBL" id="PQV65255.1"/>
    </source>
</evidence>
<evidence type="ECO:0000256" key="6">
    <source>
        <dbReference type="ARBA" id="ARBA00022634"/>
    </source>
</evidence>
<dbReference type="AlphaFoldDB" id="A0A2S8SWS7"/>
<evidence type="ECO:0000259" key="15">
    <source>
        <dbReference type="Pfam" id="PF02867"/>
    </source>
</evidence>
<feature type="domain" description="Ribonucleotide reductase class II vitamin B12-dependent N-terminal" evidence="16">
    <location>
        <begin position="84"/>
        <end position="176"/>
    </location>
</feature>
<dbReference type="InterPro" id="IPR024434">
    <property type="entry name" value="TSCPD_dom"/>
</dbReference>
<dbReference type="InParanoid" id="A0A2S8SWS7"/>
<evidence type="ECO:0000256" key="1">
    <source>
        <dbReference type="ARBA" id="ARBA00001922"/>
    </source>
</evidence>
<feature type="domain" description="Ribonucleotide reductase large subunit C-terminal" evidence="15">
    <location>
        <begin position="198"/>
        <end position="739"/>
    </location>
</feature>
<keyword evidence="19" id="KW-1185">Reference proteome</keyword>
<dbReference type="Gene3D" id="3.20.70.20">
    <property type="match status" value="1"/>
</dbReference>
<evidence type="ECO:0000256" key="2">
    <source>
        <dbReference type="ARBA" id="ARBA00007405"/>
    </source>
</evidence>
<protein>
    <recommendedName>
        <fullName evidence="4 13">Vitamin B12-dependent ribonucleotide reductase</fullName>
        <ecNumber evidence="3 13">1.17.4.1</ecNumber>
    </recommendedName>
</protein>
<comment type="similarity">
    <text evidence="2 13">Belongs to the ribonucleoside diphosphate reductase class-2 family.</text>
</comment>
<dbReference type="SUPFAM" id="SSF51998">
    <property type="entry name" value="PFL-like glycyl radical enzymes"/>
    <property type="match status" value="1"/>
</dbReference>
<dbReference type="InterPro" id="IPR013344">
    <property type="entry name" value="RNR_NrdJ/NrdZ"/>
</dbReference>
<feature type="domain" description="TSCPD" evidence="17">
    <location>
        <begin position="775"/>
        <end position="874"/>
    </location>
</feature>
<comment type="function">
    <text evidence="11 13">Catalyzes the reduction of ribonucleotides to deoxyribonucleotides. May function to provide a pool of deoxyribonucleotide precursors for DNA repair during oxygen limitation and/or for immediate growth after restoration of oxygen.</text>
</comment>
<comment type="catalytic activity">
    <reaction evidence="12 13">
        <text>a 2'-deoxyribonucleoside 5'-diphosphate + [thioredoxin]-disulfide + H2O = a ribonucleoside 5'-diphosphate + [thioredoxin]-dithiol</text>
        <dbReference type="Rhea" id="RHEA:23252"/>
        <dbReference type="Rhea" id="RHEA-COMP:10698"/>
        <dbReference type="Rhea" id="RHEA-COMP:10700"/>
        <dbReference type="ChEBI" id="CHEBI:15377"/>
        <dbReference type="ChEBI" id="CHEBI:29950"/>
        <dbReference type="ChEBI" id="CHEBI:50058"/>
        <dbReference type="ChEBI" id="CHEBI:57930"/>
        <dbReference type="ChEBI" id="CHEBI:73316"/>
        <dbReference type="EC" id="1.17.4.1"/>
    </reaction>
</comment>
<dbReference type="Pfam" id="PF02867">
    <property type="entry name" value="Ribonuc_red_lgC"/>
    <property type="match status" value="1"/>
</dbReference>
<evidence type="ECO:0000256" key="10">
    <source>
        <dbReference type="ARBA" id="ARBA00023285"/>
    </source>
</evidence>
<dbReference type="InterPro" id="IPR013678">
    <property type="entry name" value="RNR_2_N"/>
</dbReference>
<evidence type="ECO:0000256" key="14">
    <source>
        <dbReference type="SAM" id="MobiDB-lite"/>
    </source>
</evidence>
<dbReference type="EMBL" id="NIGF01000002">
    <property type="protein sequence ID" value="PQV65255.1"/>
    <property type="molecule type" value="Genomic_DNA"/>
</dbReference>
<evidence type="ECO:0000259" key="16">
    <source>
        <dbReference type="Pfam" id="PF08471"/>
    </source>
</evidence>
<keyword evidence="6 13" id="KW-0237">DNA synthesis</keyword>
<evidence type="ECO:0000313" key="19">
    <source>
        <dbReference type="Proteomes" id="UP000237684"/>
    </source>
</evidence>
<feature type="compositionally biased region" description="Basic and acidic residues" evidence="14">
    <location>
        <begin position="756"/>
        <end position="776"/>
    </location>
</feature>
<dbReference type="GO" id="GO:0004748">
    <property type="term" value="F:ribonucleoside-diphosphate reductase activity, thioredoxin disulfide as acceptor"/>
    <property type="evidence" value="ECO:0007669"/>
    <property type="project" value="UniProtKB-EC"/>
</dbReference>
<sequence length="980" mass="106665">MPKESSTLELPVNGTNGHSTAEIVVPDEVSTSEIAARERAIVGNGQLGWTPGFRSSSKPERALKVARRYTKSGQDPFETSEWEKRVAAITGETGKSVFEQKECEIPKNWSQLATNVVVSKYFRGPMDSPQRETSVRQVIGRVSDTIGNWGREGGYFASDEDASAFRDELTYLLLHQYGAFNSPVWFNLGVKGSRAQASACFINSVHDDMESIMELAATEARLFKGGSGAGSNLWRIRSSKEQLSGGGVASGPVSFMRGWDAFAGAIKSGGTTRRAAKMVVLNADHPDIEEFITCKSTEEKKAWALIEAGYSGGWNVPGGAYDSVMFQNANHSVRVSDEFMRAAENNQNWETRAVTSGKVVETKNAREMLLKIAECTHLCGDPGLQYDTIINDWHTCSGTDRIYASNPCSEFVFLDDTACNLSSLNLLKFYDFETGHFDAEAYVHACEVFLTAQEIIVSFASYPTKKIAENSELYRPLGLGYCNIGALLMAMGLAYDSDQGRAFAGALTAIMTGSAYAQSARIAANVGPFEGYAKNKEPMLRVIGKHRDSVKRIDGSLVADNVMSSAQKVWDDALMLGQKHGYRNAQTTVLAPTGTISFMMDADTTGIEPDIALVKYKKLVGGGLLKIVNQTVPAALRKLSYNEDEIKSIVDYIDKNDTIEGAPGLLDEHISVFDCAFKAMNGTRSIHHMGHIKMMAAAQPFLSGAISKTVNMPESCTVEEIMDAYIQSWKLGTKAVAIYRDNSKRTQPLSTASDAQKADKKEADVKRANRRKLPDERNSVTHKFSIAGQEGYFMVGLYEDGSPGELFIKMSKEGSTISGLMDSFAVSISLCLQYGVPLRVLVNKFSHTRFEPSGYTTNRDIPIAKSLMDYIFRWFDIKFHPNGDNGHFGKSLPTEDVDAKKASELELSLAIAQVQATLSPANTLSAAHQNGASNGNLADAQASLMQSQADSPPCPNCGAITVRSGSCYKCNECGTTTGCG</sequence>
<keyword evidence="8 13" id="KW-0560">Oxidoreductase</keyword>
<dbReference type="EC" id="1.17.4.1" evidence="3 13"/>
<dbReference type="GO" id="GO:0071897">
    <property type="term" value="P:DNA biosynthetic process"/>
    <property type="evidence" value="ECO:0007669"/>
    <property type="project" value="UniProtKB-KW"/>
</dbReference>
<keyword evidence="7 13" id="KW-0547">Nucleotide-binding</keyword>
<reference evidence="18 19" key="1">
    <citation type="journal article" date="2018" name="Syst. Appl. Microbiol.">
        <title>Abditibacterium utsteinense sp. nov., the first cultivated member of candidate phylum FBP, isolated from ice-free Antarctic soil samples.</title>
        <authorList>
            <person name="Tahon G."/>
            <person name="Tytgat B."/>
            <person name="Lebbe L."/>
            <person name="Carlier A."/>
            <person name="Willems A."/>
        </authorList>
    </citation>
    <scope>NUCLEOTIDE SEQUENCE [LARGE SCALE GENOMIC DNA]</scope>
    <source>
        <strain evidence="18 19">LMG 29911</strain>
    </source>
</reference>
<keyword evidence="5 13" id="KW-0846">Cobalamin</keyword>
<dbReference type="CDD" id="cd02888">
    <property type="entry name" value="RNR_II_dimer"/>
    <property type="match status" value="1"/>
</dbReference>
<gene>
    <name evidence="18" type="ORF">B1R32_102264</name>
</gene>
<proteinExistence type="inferred from homology"/>
<dbReference type="PRINTS" id="PR01183">
    <property type="entry name" value="RIBORDTASEM1"/>
</dbReference>
<comment type="cofactor">
    <cofactor evidence="1 13">
        <name>adenosylcob(III)alamin</name>
        <dbReference type="ChEBI" id="CHEBI:18408"/>
    </cofactor>
</comment>
<feature type="region of interest" description="Disordered" evidence="14">
    <location>
        <begin position="747"/>
        <end position="776"/>
    </location>
</feature>
<keyword evidence="10 13" id="KW-0170">Cobalt</keyword>
<evidence type="ECO:0000256" key="11">
    <source>
        <dbReference type="ARBA" id="ARBA00025437"/>
    </source>
</evidence>
<dbReference type="Pfam" id="PF12637">
    <property type="entry name" value="TSCPD"/>
    <property type="match status" value="1"/>
</dbReference>
<dbReference type="GO" id="GO:0031419">
    <property type="term" value="F:cobalamin binding"/>
    <property type="evidence" value="ECO:0007669"/>
    <property type="project" value="UniProtKB-KW"/>
</dbReference>
<evidence type="ECO:0000259" key="17">
    <source>
        <dbReference type="Pfam" id="PF12637"/>
    </source>
</evidence>
<evidence type="ECO:0000256" key="4">
    <source>
        <dbReference type="ARBA" id="ARBA00014409"/>
    </source>
</evidence>
<accession>A0A2S8SWS7</accession>
<organism evidence="18 19">
    <name type="scientific">Abditibacterium utsteinense</name>
    <dbReference type="NCBI Taxonomy" id="1960156"/>
    <lineage>
        <taxon>Bacteria</taxon>
        <taxon>Pseudomonadati</taxon>
        <taxon>Abditibacteriota</taxon>
        <taxon>Abditibacteriia</taxon>
        <taxon>Abditibacteriales</taxon>
        <taxon>Abditibacteriaceae</taxon>
        <taxon>Abditibacterium</taxon>
    </lineage>
</organism>
<keyword evidence="9" id="KW-1015">Disulfide bond</keyword>
<evidence type="ECO:0000256" key="3">
    <source>
        <dbReference type="ARBA" id="ARBA00012274"/>
    </source>
</evidence>
<dbReference type="RefSeq" id="WP_105482588.1">
    <property type="nucleotide sequence ID" value="NZ_NIGF01000002.1"/>
</dbReference>
<dbReference type="NCBIfam" id="NF005122">
    <property type="entry name" value="PRK06556.1"/>
    <property type="match status" value="1"/>
</dbReference>
<evidence type="ECO:0000256" key="13">
    <source>
        <dbReference type="RuleBase" id="RU364064"/>
    </source>
</evidence>
<evidence type="ECO:0000256" key="7">
    <source>
        <dbReference type="ARBA" id="ARBA00022741"/>
    </source>
</evidence>
<dbReference type="GO" id="GO:0050897">
    <property type="term" value="F:cobalt ion binding"/>
    <property type="evidence" value="ECO:0007669"/>
    <property type="project" value="InterPro"/>
</dbReference>
<evidence type="ECO:0000256" key="5">
    <source>
        <dbReference type="ARBA" id="ARBA00022628"/>
    </source>
</evidence>
<dbReference type="OrthoDB" id="9762933at2"/>
<evidence type="ECO:0000256" key="12">
    <source>
        <dbReference type="ARBA" id="ARBA00047754"/>
    </source>
</evidence>
<dbReference type="PANTHER" id="PTHR43371">
    <property type="entry name" value="VITAMIN B12-DEPENDENT RIBONUCLEOTIDE REDUCTASE"/>
    <property type="match status" value="1"/>
</dbReference>
<name>A0A2S8SWS7_9BACT</name>
<dbReference type="PANTHER" id="PTHR43371:SF1">
    <property type="entry name" value="RIBONUCLEOSIDE-DIPHOSPHATE REDUCTASE"/>
    <property type="match status" value="1"/>
</dbReference>
<dbReference type="InterPro" id="IPR050862">
    <property type="entry name" value="RdRp_reductase_class-2"/>
</dbReference>
<evidence type="ECO:0000256" key="9">
    <source>
        <dbReference type="ARBA" id="ARBA00023157"/>
    </source>
</evidence>
<evidence type="ECO:0000256" key="8">
    <source>
        <dbReference type="ARBA" id="ARBA00023002"/>
    </source>
</evidence>
<dbReference type="NCBIfam" id="TIGR02504">
    <property type="entry name" value="NrdJ_Z"/>
    <property type="match status" value="1"/>
</dbReference>
<dbReference type="InterPro" id="IPR000788">
    <property type="entry name" value="RNR_lg_C"/>
</dbReference>
<dbReference type="GO" id="GO:0000166">
    <property type="term" value="F:nucleotide binding"/>
    <property type="evidence" value="ECO:0007669"/>
    <property type="project" value="UniProtKB-KW"/>
</dbReference>
<dbReference type="Pfam" id="PF08471">
    <property type="entry name" value="Ribonuc_red_2_N"/>
    <property type="match status" value="1"/>
</dbReference>